<name>A0A8J5KAF9_HOMAM</name>
<keyword evidence="11" id="KW-1185">Reference proteome</keyword>
<proteinExistence type="predicted"/>
<dbReference type="InterPro" id="IPR008271">
    <property type="entry name" value="Ser/Thr_kinase_AS"/>
</dbReference>
<dbReference type="PROSITE" id="PS00108">
    <property type="entry name" value="PROTEIN_KINASE_ST"/>
    <property type="match status" value="1"/>
</dbReference>
<evidence type="ECO:0000313" key="11">
    <source>
        <dbReference type="Proteomes" id="UP000747542"/>
    </source>
</evidence>
<sequence>MEWAPALEVVGTRPPSLYVTQPDRVTSDLATDHDHARPRNTVTSPERKTGGGGGGREDDGESGGRGGGGGGGGTSSALGSTPGKKQEAQGKMSVTLSKRDLLNHMVSQTKQHRQQIRSLENELERLRSGDMLNKCEVSVGDVEWRPGDVVGEGSFSTVYRGTYCGTEVAVKELKFKLSQDDKNYFRSESALLQQLHHPRVVLLMGVCTGAARPFMLLEYLSGGTLYNLIHSTTRERLDHAAYFVVAKDVAQGMNYLHKHEPQVLHLDLKSMNVLLDCYYRAKIADFGFSILRRSRTGSPAQRGSIRGTPAWMAPELLTKGDVSAKCDVYSYAIILWEMLTASHPFKGLDIFQIMETIEAGGRPPLPSSGVSRELKELITSCWAQNPSLRPSFEEILGALESAAVPVSWRGVLQKANIAPSLLSDVAAARTIIGVVEQSVELMRRSLQLQRANRNRNKEKEVAKDEQQPHVYETLDAVTFGPARLSTRDEKGGKSSRSPREQSSPVHHASPSRRPSPSKQPRQREVSSARQKSSGRSPERDRQREPAPRDDGRRRSPDKRSRPPRSDFSRVGAARDIRDNSVDRRGGRKGVSRERGREQLVDSRQESKDRRKGNRHGPEYKKDRENKGRDVRGVKERRKEERETRERIRKSRDRDLGNYEWEDERGYDRGRRAPKQVHERRNVNNIENYPRDRRSNSLESRRERVDCRSSSRDHQSSSNERRFSSSDRHSELRREIRRRNRFYSRERQSSREQRGGGKRHSRSGERLADSRDSLGDSPDESWTSLEGSSSAGSNNVLDDPDDHRQVRDQRRYSSSPRRRSPERRYSPTVRNSEHHRRSPDRHHSPEYHHSPERRHSPRSPQRRSRIRTPENRRVDSGSRLGPLVTSEQLMSQKQRLRPVRPAALSDLTNMPEHSLNDISLILKTAITKRRDAFDEGLSGRDTFRSEDVDWSDWH</sequence>
<dbReference type="Gene3D" id="1.10.510.10">
    <property type="entry name" value="Transferase(Phosphotransferase) domain 1"/>
    <property type="match status" value="1"/>
</dbReference>
<dbReference type="EMBL" id="JAHLQT010021820">
    <property type="protein sequence ID" value="KAG7167274.1"/>
    <property type="molecule type" value="Genomic_DNA"/>
</dbReference>
<dbReference type="InterPro" id="IPR000719">
    <property type="entry name" value="Prot_kinase_dom"/>
</dbReference>
<feature type="compositionally biased region" description="Basic and acidic residues" evidence="8">
    <location>
        <begin position="742"/>
        <end position="754"/>
    </location>
</feature>
<feature type="compositionally biased region" description="Gly residues" evidence="8">
    <location>
        <begin position="63"/>
        <end position="74"/>
    </location>
</feature>
<gene>
    <name evidence="10" type="ORF">Hamer_G017184</name>
</gene>
<evidence type="ECO:0000256" key="1">
    <source>
        <dbReference type="ARBA" id="ARBA00022527"/>
    </source>
</evidence>
<dbReference type="InterPro" id="IPR017441">
    <property type="entry name" value="Protein_kinase_ATP_BS"/>
</dbReference>
<evidence type="ECO:0000256" key="8">
    <source>
        <dbReference type="SAM" id="MobiDB-lite"/>
    </source>
</evidence>
<feature type="compositionally biased region" description="Basic and acidic residues" evidence="8">
    <location>
        <begin position="761"/>
        <end position="773"/>
    </location>
</feature>
<feature type="domain" description="Protein kinase" evidence="9">
    <location>
        <begin position="144"/>
        <end position="404"/>
    </location>
</feature>
<feature type="compositionally biased region" description="Basic residues" evidence="8">
    <location>
        <begin position="854"/>
        <end position="865"/>
    </location>
</feature>
<feature type="compositionally biased region" description="Basic and acidic residues" evidence="8">
    <location>
        <begin position="536"/>
        <end position="608"/>
    </location>
</feature>
<keyword evidence="3 6" id="KW-0547">Nucleotide-binding</keyword>
<reference evidence="10" key="1">
    <citation type="journal article" date="2021" name="Sci. Adv.">
        <title>The American lobster genome reveals insights on longevity, neural, and immune adaptations.</title>
        <authorList>
            <person name="Polinski J.M."/>
            <person name="Zimin A.V."/>
            <person name="Clark K.F."/>
            <person name="Kohn A.B."/>
            <person name="Sadowski N."/>
            <person name="Timp W."/>
            <person name="Ptitsyn A."/>
            <person name="Khanna P."/>
            <person name="Romanova D.Y."/>
            <person name="Williams P."/>
            <person name="Greenwood S.J."/>
            <person name="Moroz L.L."/>
            <person name="Walt D.R."/>
            <person name="Bodnar A.G."/>
        </authorList>
    </citation>
    <scope>NUCLEOTIDE SEQUENCE</scope>
    <source>
        <strain evidence="10">GMGI-L3</strain>
    </source>
</reference>
<keyword evidence="2" id="KW-0808">Transferase</keyword>
<feature type="region of interest" description="Disordered" evidence="8">
    <location>
        <begin position="452"/>
        <end position="881"/>
    </location>
</feature>
<evidence type="ECO:0000256" key="2">
    <source>
        <dbReference type="ARBA" id="ARBA00022679"/>
    </source>
</evidence>
<feature type="coiled-coil region" evidence="7">
    <location>
        <begin position="102"/>
        <end position="129"/>
    </location>
</feature>
<dbReference type="InterPro" id="IPR051681">
    <property type="entry name" value="Ser/Thr_Kinases-Pseudokinases"/>
</dbReference>
<dbReference type="SUPFAM" id="SSF56112">
    <property type="entry name" value="Protein kinase-like (PK-like)"/>
    <property type="match status" value="1"/>
</dbReference>
<dbReference type="PANTHER" id="PTHR44329:SF288">
    <property type="entry name" value="MITOGEN-ACTIVATED PROTEIN KINASE KINASE KINASE 20"/>
    <property type="match status" value="1"/>
</dbReference>
<keyword evidence="4 10" id="KW-0418">Kinase</keyword>
<feature type="compositionally biased region" description="Basic and acidic residues" evidence="8">
    <location>
        <begin position="866"/>
        <end position="875"/>
    </location>
</feature>
<evidence type="ECO:0000259" key="9">
    <source>
        <dbReference type="PROSITE" id="PS50011"/>
    </source>
</evidence>
<keyword evidence="5 6" id="KW-0067">ATP-binding</keyword>
<keyword evidence="7" id="KW-0175">Coiled coil</keyword>
<keyword evidence="1" id="KW-0723">Serine/threonine-protein kinase</keyword>
<dbReference type="InterPro" id="IPR011009">
    <property type="entry name" value="Kinase-like_dom_sf"/>
</dbReference>
<dbReference type="GO" id="GO:0006950">
    <property type="term" value="P:response to stress"/>
    <property type="evidence" value="ECO:0007669"/>
    <property type="project" value="UniProtKB-ARBA"/>
</dbReference>
<evidence type="ECO:0000256" key="4">
    <source>
        <dbReference type="ARBA" id="ARBA00022777"/>
    </source>
</evidence>
<feature type="region of interest" description="Disordered" evidence="8">
    <location>
        <begin position="1"/>
        <end position="92"/>
    </location>
</feature>
<dbReference type="Pfam" id="PF07714">
    <property type="entry name" value="PK_Tyr_Ser-Thr"/>
    <property type="match status" value="1"/>
</dbReference>
<dbReference type="PANTHER" id="PTHR44329">
    <property type="entry name" value="SERINE/THREONINE-PROTEIN KINASE TNNI3K-RELATED"/>
    <property type="match status" value="1"/>
</dbReference>
<protein>
    <submittedName>
        <fullName evidence="10">Serine/threonine-protein kinase</fullName>
    </submittedName>
</protein>
<feature type="compositionally biased region" description="Basic and acidic residues" evidence="8">
    <location>
        <begin position="840"/>
        <end position="853"/>
    </location>
</feature>
<dbReference type="InterPro" id="IPR001245">
    <property type="entry name" value="Ser-Thr/Tyr_kinase_cat_dom"/>
</dbReference>
<dbReference type="GO" id="GO:0004674">
    <property type="term" value="F:protein serine/threonine kinase activity"/>
    <property type="evidence" value="ECO:0007669"/>
    <property type="project" value="UniProtKB-KW"/>
</dbReference>
<evidence type="ECO:0000256" key="6">
    <source>
        <dbReference type="PROSITE-ProRule" id="PRU10141"/>
    </source>
</evidence>
<dbReference type="CDD" id="cd13999">
    <property type="entry name" value="STKc_MAP3K-like"/>
    <property type="match status" value="1"/>
</dbReference>
<feature type="compositionally biased region" description="Polar residues" evidence="8">
    <location>
        <begin position="779"/>
        <end position="795"/>
    </location>
</feature>
<dbReference type="Proteomes" id="UP000747542">
    <property type="component" value="Unassembled WGS sequence"/>
</dbReference>
<dbReference type="PROSITE" id="PS50011">
    <property type="entry name" value="PROTEIN_KINASE_DOM"/>
    <property type="match status" value="1"/>
</dbReference>
<feature type="compositionally biased region" description="Basic and acidic residues" evidence="8">
    <location>
        <begin position="663"/>
        <end position="681"/>
    </location>
</feature>
<dbReference type="GO" id="GO:0005524">
    <property type="term" value="F:ATP binding"/>
    <property type="evidence" value="ECO:0007669"/>
    <property type="project" value="UniProtKB-UniRule"/>
</dbReference>
<dbReference type="PROSITE" id="PS00107">
    <property type="entry name" value="PROTEIN_KINASE_ATP"/>
    <property type="match status" value="1"/>
</dbReference>
<accession>A0A8J5KAF9</accession>
<feature type="compositionally biased region" description="Basic and acidic residues" evidence="8">
    <location>
        <begin position="455"/>
        <end position="467"/>
    </location>
</feature>
<dbReference type="SMART" id="SM00220">
    <property type="entry name" value="S_TKc"/>
    <property type="match status" value="1"/>
</dbReference>
<dbReference type="AlphaFoldDB" id="A0A8J5KAF9"/>
<feature type="compositionally biased region" description="Basic and acidic residues" evidence="8">
    <location>
        <begin position="800"/>
        <end position="810"/>
    </location>
</feature>
<feature type="compositionally biased region" description="Basic and acidic residues" evidence="8">
    <location>
        <begin position="615"/>
        <end position="656"/>
    </location>
</feature>
<evidence type="ECO:0000256" key="3">
    <source>
        <dbReference type="ARBA" id="ARBA00022741"/>
    </source>
</evidence>
<evidence type="ECO:0000256" key="7">
    <source>
        <dbReference type="SAM" id="Coils"/>
    </source>
</evidence>
<organism evidence="10 11">
    <name type="scientific">Homarus americanus</name>
    <name type="common">American lobster</name>
    <dbReference type="NCBI Taxonomy" id="6706"/>
    <lineage>
        <taxon>Eukaryota</taxon>
        <taxon>Metazoa</taxon>
        <taxon>Ecdysozoa</taxon>
        <taxon>Arthropoda</taxon>
        <taxon>Crustacea</taxon>
        <taxon>Multicrustacea</taxon>
        <taxon>Malacostraca</taxon>
        <taxon>Eumalacostraca</taxon>
        <taxon>Eucarida</taxon>
        <taxon>Decapoda</taxon>
        <taxon>Pleocyemata</taxon>
        <taxon>Astacidea</taxon>
        <taxon>Nephropoidea</taxon>
        <taxon>Nephropidae</taxon>
        <taxon>Homarus</taxon>
    </lineage>
</organism>
<comment type="caution">
    <text evidence="10">The sequence shown here is derived from an EMBL/GenBank/DDBJ whole genome shotgun (WGS) entry which is preliminary data.</text>
</comment>
<evidence type="ECO:0000256" key="5">
    <source>
        <dbReference type="ARBA" id="ARBA00022840"/>
    </source>
</evidence>
<evidence type="ECO:0000313" key="10">
    <source>
        <dbReference type="EMBL" id="KAG7167274.1"/>
    </source>
</evidence>
<feature type="compositionally biased region" description="Basic and acidic residues" evidence="8">
    <location>
        <begin position="688"/>
        <end position="733"/>
    </location>
</feature>
<feature type="binding site" evidence="6">
    <location>
        <position position="171"/>
    </location>
    <ligand>
        <name>ATP</name>
        <dbReference type="ChEBI" id="CHEBI:30616"/>
    </ligand>
</feature>